<dbReference type="InterPro" id="IPR036397">
    <property type="entry name" value="RNaseH_sf"/>
</dbReference>
<sequence>MILGIDFSLTATGVCAITDGEAESITVRSVKEEHWFDFPKRVTGIAFDIEEWVGDRDPYVILESPAFAAKSSSLDRMFGGWWLLLDVLTTACSFAPPLLVTPSQVKKFATGKGNAGKDEVMLATARRYPDVVIGNNNEADALTLAAIGAAAYEEPFMGTLTKYQQEVVDAVRAGKETI</sequence>
<organism evidence="7 8">
    <name type="scientific">Leucobacter chromiisoli</name>
    <dbReference type="NCBI Taxonomy" id="2796471"/>
    <lineage>
        <taxon>Bacteria</taxon>
        <taxon>Bacillati</taxon>
        <taxon>Actinomycetota</taxon>
        <taxon>Actinomycetes</taxon>
        <taxon>Micrococcales</taxon>
        <taxon>Microbacteriaceae</taxon>
        <taxon>Leucobacter</taxon>
    </lineage>
</organism>
<evidence type="ECO:0000256" key="4">
    <source>
        <dbReference type="ARBA" id="ARBA00023125"/>
    </source>
</evidence>
<dbReference type="PRINTS" id="PR00696">
    <property type="entry name" value="RSOLVASERUVC"/>
</dbReference>
<dbReference type="SUPFAM" id="SSF53098">
    <property type="entry name" value="Ribonuclease H-like"/>
    <property type="match status" value="1"/>
</dbReference>
<keyword evidence="8" id="KW-1185">Reference proteome</keyword>
<dbReference type="InterPro" id="IPR002176">
    <property type="entry name" value="X-over_junc_endoDNase_RuvC"/>
</dbReference>
<dbReference type="Proteomes" id="UP000608530">
    <property type="component" value="Unassembled WGS sequence"/>
</dbReference>
<dbReference type="RefSeq" id="WP_200116519.1">
    <property type="nucleotide sequence ID" value="NZ_JAEHOH010000028.1"/>
</dbReference>
<dbReference type="EMBL" id="JAEHOH010000028">
    <property type="protein sequence ID" value="MBK0420380.1"/>
    <property type="molecule type" value="Genomic_DNA"/>
</dbReference>
<evidence type="ECO:0000256" key="6">
    <source>
        <dbReference type="ARBA" id="ARBA00023204"/>
    </source>
</evidence>
<dbReference type="GO" id="GO:0003677">
    <property type="term" value="F:DNA binding"/>
    <property type="evidence" value="ECO:0007669"/>
    <property type="project" value="UniProtKB-KW"/>
</dbReference>
<dbReference type="GO" id="GO:0004520">
    <property type="term" value="F:DNA endonuclease activity"/>
    <property type="evidence" value="ECO:0007669"/>
    <property type="project" value="InterPro"/>
</dbReference>
<dbReference type="InterPro" id="IPR012337">
    <property type="entry name" value="RNaseH-like_sf"/>
</dbReference>
<keyword evidence="5" id="KW-0233">DNA recombination</keyword>
<evidence type="ECO:0000256" key="5">
    <source>
        <dbReference type="ARBA" id="ARBA00023172"/>
    </source>
</evidence>
<evidence type="ECO:0000313" key="8">
    <source>
        <dbReference type="Proteomes" id="UP000608530"/>
    </source>
</evidence>
<reference evidence="7" key="1">
    <citation type="submission" date="2020-12" db="EMBL/GenBank/DDBJ databases">
        <title>Leucobacter sp. CAS1, isolated from Chromium sludge.</title>
        <authorList>
            <person name="Xu Z."/>
        </authorList>
    </citation>
    <scope>NUCLEOTIDE SEQUENCE</scope>
    <source>
        <strain evidence="7">CSA1</strain>
    </source>
</reference>
<gene>
    <name evidence="7" type="ORF">JD276_15230</name>
</gene>
<dbReference type="Gene3D" id="3.30.420.10">
    <property type="entry name" value="Ribonuclease H-like superfamily/Ribonuclease H"/>
    <property type="match status" value="1"/>
</dbReference>
<keyword evidence="3" id="KW-0460">Magnesium</keyword>
<proteinExistence type="inferred from homology"/>
<accession>A0A934UVX7</accession>
<dbReference type="GO" id="GO:0006281">
    <property type="term" value="P:DNA repair"/>
    <property type="evidence" value="ECO:0007669"/>
    <property type="project" value="UniProtKB-KW"/>
</dbReference>
<comment type="caution">
    <text evidence="7">The sequence shown here is derived from an EMBL/GenBank/DDBJ whole genome shotgun (WGS) entry which is preliminary data.</text>
</comment>
<keyword evidence="4" id="KW-0238">DNA-binding</keyword>
<comment type="similarity">
    <text evidence="1">Belongs to the RuvC family.</text>
</comment>
<evidence type="ECO:0000256" key="3">
    <source>
        <dbReference type="ARBA" id="ARBA00022842"/>
    </source>
</evidence>
<evidence type="ECO:0000256" key="1">
    <source>
        <dbReference type="ARBA" id="ARBA00009518"/>
    </source>
</evidence>
<name>A0A934UVX7_9MICO</name>
<evidence type="ECO:0000313" key="7">
    <source>
        <dbReference type="EMBL" id="MBK0420380.1"/>
    </source>
</evidence>
<keyword evidence="6" id="KW-0234">DNA repair</keyword>
<keyword evidence="2" id="KW-0227">DNA damage</keyword>
<dbReference type="AlphaFoldDB" id="A0A934UVX7"/>
<dbReference type="GO" id="GO:0006310">
    <property type="term" value="P:DNA recombination"/>
    <property type="evidence" value="ECO:0007669"/>
    <property type="project" value="UniProtKB-KW"/>
</dbReference>
<protein>
    <submittedName>
        <fullName evidence="7">Uncharacterized protein</fullName>
    </submittedName>
</protein>
<evidence type="ECO:0000256" key="2">
    <source>
        <dbReference type="ARBA" id="ARBA00022763"/>
    </source>
</evidence>